<dbReference type="EMBL" id="JADWYR010000002">
    <property type="protein sequence ID" value="MBG9378233.1"/>
    <property type="molecule type" value="Genomic_DNA"/>
</dbReference>
<accession>A0A931MD83</accession>
<dbReference type="RefSeq" id="WP_196992276.1">
    <property type="nucleotide sequence ID" value="NZ_JADWYR010000002.1"/>
</dbReference>
<evidence type="ECO:0000256" key="1">
    <source>
        <dbReference type="SAM" id="MobiDB-lite"/>
    </source>
</evidence>
<feature type="compositionally biased region" description="Polar residues" evidence="1">
    <location>
        <begin position="40"/>
        <end position="61"/>
    </location>
</feature>
<name>A0A931MD83_9BACT</name>
<comment type="caution">
    <text evidence="2">The sequence shown here is derived from an EMBL/GenBank/DDBJ whole genome shotgun (WGS) entry which is preliminary data.</text>
</comment>
<dbReference type="AlphaFoldDB" id="A0A931MD83"/>
<evidence type="ECO:0000313" key="2">
    <source>
        <dbReference type="EMBL" id="MBG9378233.1"/>
    </source>
</evidence>
<sequence length="61" mass="6367">MKAIQAMLIVLCTCFVSCGDGNEKSVHDTYMPAPGDDSATVDSNRTNGYAPPNTDTTAAAQ</sequence>
<reference evidence="2" key="1">
    <citation type="submission" date="2020-11" db="EMBL/GenBank/DDBJ databases">
        <title>Bacterial whole genome sequence for Panacibacter sp. DH6.</title>
        <authorList>
            <person name="Le V."/>
            <person name="Ko S."/>
            <person name="Ahn C.-Y."/>
            <person name="Oh H.-M."/>
        </authorList>
    </citation>
    <scope>NUCLEOTIDE SEQUENCE</scope>
    <source>
        <strain evidence="2">DH6</strain>
    </source>
</reference>
<proteinExistence type="predicted"/>
<gene>
    <name evidence="2" type="ORF">I5907_18485</name>
</gene>
<feature type="region of interest" description="Disordered" evidence="1">
    <location>
        <begin position="29"/>
        <end position="61"/>
    </location>
</feature>
<dbReference type="Proteomes" id="UP000628448">
    <property type="component" value="Unassembled WGS sequence"/>
</dbReference>
<organism evidence="2 3">
    <name type="scientific">Panacibacter microcysteis</name>
    <dbReference type="NCBI Taxonomy" id="2793269"/>
    <lineage>
        <taxon>Bacteria</taxon>
        <taxon>Pseudomonadati</taxon>
        <taxon>Bacteroidota</taxon>
        <taxon>Chitinophagia</taxon>
        <taxon>Chitinophagales</taxon>
        <taxon>Chitinophagaceae</taxon>
        <taxon>Panacibacter</taxon>
    </lineage>
</organism>
<protein>
    <submittedName>
        <fullName evidence="2">Uncharacterized protein</fullName>
    </submittedName>
</protein>
<evidence type="ECO:0000313" key="3">
    <source>
        <dbReference type="Proteomes" id="UP000628448"/>
    </source>
</evidence>
<keyword evidence="3" id="KW-1185">Reference proteome</keyword>